<organism evidence="5 6">
    <name type="scientific">Salipiger bermudensis (strain DSM 26914 / JCM 13377 / KCTC 12554 / HTCC2601)</name>
    <name type="common">Pelagibaca bermudensis</name>
    <dbReference type="NCBI Taxonomy" id="314265"/>
    <lineage>
        <taxon>Bacteria</taxon>
        <taxon>Pseudomonadati</taxon>
        <taxon>Pseudomonadota</taxon>
        <taxon>Alphaproteobacteria</taxon>
        <taxon>Rhodobacterales</taxon>
        <taxon>Roseobacteraceae</taxon>
        <taxon>Salipiger</taxon>
    </lineage>
</organism>
<reference evidence="5 6" key="1">
    <citation type="journal article" date="2010" name="J. Bacteriol.">
        <title>Genome sequences of Pelagibaca bermudensis HTCC2601T and Maritimibacter alkaliphilus HTCC2654T, the type strains of two marine Roseobacter genera.</title>
        <authorList>
            <person name="Thrash J.C."/>
            <person name="Cho J.C."/>
            <person name="Ferriera S."/>
            <person name="Johnson J."/>
            <person name="Vergin K.L."/>
            <person name="Giovannoni S.J."/>
        </authorList>
    </citation>
    <scope>NUCLEOTIDE SEQUENCE [LARGE SCALE GENOMIC DNA]</scope>
    <source>
        <strain evidence="6">DSM 26914 / JCM 13377 / KCTC 12554 / HTCC2601</strain>
    </source>
</reference>
<dbReference type="InterPro" id="IPR036388">
    <property type="entry name" value="WH-like_DNA-bd_sf"/>
</dbReference>
<dbReference type="AlphaFoldDB" id="Q0FSU4"/>
<dbReference type="GeneID" id="92502941"/>
<dbReference type="STRING" id="314265.R2601_05533"/>
<dbReference type="GO" id="GO:0003677">
    <property type="term" value="F:DNA binding"/>
    <property type="evidence" value="ECO:0007669"/>
    <property type="project" value="UniProtKB-KW"/>
</dbReference>
<keyword evidence="3" id="KW-0804">Transcription</keyword>
<dbReference type="SMART" id="SM00345">
    <property type="entry name" value="HTH_GNTR"/>
    <property type="match status" value="1"/>
</dbReference>
<dbReference type="Gene3D" id="1.20.120.530">
    <property type="entry name" value="GntR ligand-binding domain-like"/>
    <property type="match status" value="1"/>
</dbReference>
<dbReference type="SMART" id="SM00895">
    <property type="entry name" value="FCD"/>
    <property type="match status" value="1"/>
</dbReference>
<dbReference type="InterPro" id="IPR036390">
    <property type="entry name" value="WH_DNA-bd_sf"/>
</dbReference>
<dbReference type="InterPro" id="IPR011711">
    <property type="entry name" value="GntR_C"/>
</dbReference>
<name>Q0FSU4_SALBH</name>
<dbReference type="Pfam" id="PF00392">
    <property type="entry name" value="GntR"/>
    <property type="match status" value="1"/>
</dbReference>
<proteinExistence type="predicted"/>
<dbReference type="Proteomes" id="UP000006230">
    <property type="component" value="Unassembled WGS sequence"/>
</dbReference>
<dbReference type="RefSeq" id="WP_007802878.1">
    <property type="nucleotide sequence ID" value="NZ_DS022277.1"/>
</dbReference>
<dbReference type="PROSITE" id="PS50949">
    <property type="entry name" value="HTH_GNTR"/>
    <property type="match status" value="1"/>
</dbReference>
<dbReference type="EMBL" id="AATQ01000008">
    <property type="protein sequence ID" value="EAU47159.1"/>
    <property type="molecule type" value="Genomic_DNA"/>
</dbReference>
<keyword evidence="2" id="KW-0238">DNA-binding</keyword>
<feature type="domain" description="HTH gntR-type" evidence="4">
    <location>
        <begin position="20"/>
        <end position="87"/>
    </location>
</feature>
<dbReference type="CDD" id="cd07377">
    <property type="entry name" value="WHTH_GntR"/>
    <property type="match status" value="1"/>
</dbReference>
<dbReference type="Pfam" id="PF07729">
    <property type="entry name" value="FCD"/>
    <property type="match status" value="1"/>
</dbReference>
<evidence type="ECO:0000313" key="6">
    <source>
        <dbReference type="Proteomes" id="UP000006230"/>
    </source>
</evidence>
<dbReference type="PANTHER" id="PTHR43537:SF5">
    <property type="entry name" value="UXU OPERON TRANSCRIPTIONAL REGULATOR"/>
    <property type="match status" value="1"/>
</dbReference>
<protein>
    <submittedName>
        <fullName evidence="5">Transcriptional regulator, GntR family protein</fullName>
    </submittedName>
</protein>
<accession>Q0FSU4</accession>
<evidence type="ECO:0000256" key="2">
    <source>
        <dbReference type="ARBA" id="ARBA00023125"/>
    </source>
</evidence>
<dbReference type="PANTHER" id="PTHR43537">
    <property type="entry name" value="TRANSCRIPTIONAL REGULATOR, GNTR FAMILY"/>
    <property type="match status" value="1"/>
</dbReference>
<keyword evidence="1" id="KW-0805">Transcription regulation</keyword>
<comment type="caution">
    <text evidence="5">The sequence shown here is derived from an EMBL/GenBank/DDBJ whole genome shotgun (WGS) entry which is preliminary data.</text>
</comment>
<dbReference type="SUPFAM" id="SSF46785">
    <property type="entry name" value="Winged helix' DNA-binding domain"/>
    <property type="match status" value="1"/>
</dbReference>
<dbReference type="InterPro" id="IPR000524">
    <property type="entry name" value="Tscrpt_reg_HTH_GntR"/>
</dbReference>
<dbReference type="eggNOG" id="COG1802">
    <property type="taxonomic scope" value="Bacteria"/>
</dbReference>
<sequence length="233" mass="26383">MAVESFTSMTVSDVTPRRTSKRSHALFEALEKEIVLGTLKPEQALTEMDLAQRFECSQGTVREALMRLNEEGLVNRLPNRGTTVAPCHADDARALLHVRREVECSYLDRVVARADAMLERDLHDRLNAMRNAARDGDEYRLSVFDRAFHRRLFEAADLPLVAPILTRCLIHNHRFKILNAQPNRELEATAERHVPILDALAERDVETLRELLSHHIATIVDFGPDLSNTGESA</sequence>
<dbReference type="InterPro" id="IPR008920">
    <property type="entry name" value="TF_FadR/GntR_C"/>
</dbReference>
<evidence type="ECO:0000256" key="1">
    <source>
        <dbReference type="ARBA" id="ARBA00023015"/>
    </source>
</evidence>
<gene>
    <name evidence="5" type="ORF">R2601_05533</name>
</gene>
<evidence type="ECO:0000313" key="5">
    <source>
        <dbReference type="EMBL" id="EAU47159.1"/>
    </source>
</evidence>
<keyword evidence="6" id="KW-1185">Reference proteome</keyword>
<dbReference type="HOGENOM" id="CLU_017584_5_2_5"/>
<evidence type="ECO:0000256" key="3">
    <source>
        <dbReference type="ARBA" id="ARBA00023163"/>
    </source>
</evidence>
<dbReference type="GO" id="GO:0003700">
    <property type="term" value="F:DNA-binding transcription factor activity"/>
    <property type="evidence" value="ECO:0007669"/>
    <property type="project" value="InterPro"/>
</dbReference>
<evidence type="ECO:0000259" key="4">
    <source>
        <dbReference type="PROSITE" id="PS50949"/>
    </source>
</evidence>
<dbReference type="OrthoDB" id="6087511at2"/>
<dbReference type="SUPFAM" id="SSF48008">
    <property type="entry name" value="GntR ligand-binding domain-like"/>
    <property type="match status" value="1"/>
</dbReference>
<dbReference type="Gene3D" id="1.10.10.10">
    <property type="entry name" value="Winged helix-like DNA-binding domain superfamily/Winged helix DNA-binding domain"/>
    <property type="match status" value="1"/>
</dbReference>